<feature type="coiled-coil region" evidence="1">
    <location>
        <begin position="13"/>
        <end position="40"/>
    </location>
</feature>
<dbReference type="EMBL" id="LPUY01000082">
    <property type="protein sequence ID" value="KUP91937.1"/>
    <property type="molecule type" value="Genomic_DNA"/>
</dbReference>
<comment type="caution">
    <text evidence="2">The sequence shown here is derived from an EMBL/GenBank/DDBJ whole genome shotgun (WGS) entry which is preliminary data.</text>
</comment>
<name>A0A132BVU6_9RHOB</name>
<dbReference type="RefSeq" id="WP_068245942.1">
    <property type="nucleotide sequence ID" value="NZ_LPUY01000082.1"/>
</dbReference>
<keyword evidence="3" id="KW-1185">Reference proteome</keyword>
<dbReference type="AlphaFoldDB" id="A0A132BVU6"/>
<dbReference type="Proteomes" id="UP000068382">
    <property type="component" value="Unassembled WGS sequence"/>
</dbReference>
<evidence type="ECO:0000256" key="1">
    <source>
        <dbReference type="SAM" id="Coils"/>
    </source>
</evidence>
<evidence type="ECO:0000313" key="2">
    <source>
        <dbReference type="EMBL" id="KUP91937.1"/>
    </source>
</evidence>
<dbReference type="OrthoDB" id="7855335at2"/>
<sequence length="109" mass="12507">MDTSSSKPLDTVYANSAREMRALQSQIQQLEDTVLTIVERRTPPTSAEIRELQDFDLISQTLGGLSIFFDKLREQVGTEDCTDITRATESVTLQKLRDRLREKQELFEL</sequence>
<organism evidence="2 3">
    <name type="scientific">Tritonibacter horizontis</name>
    <dbReference type="NCBI Taxonomy" id="1768241"/>
    <lineage>
        <taxon>Bacteria</taxon>
        <taxon>Pseudomonadati</taxon>
        <taxon>Pseudomonadota</taxon>
        <taxon>Alphaproteobacteria</taxon>
        <taxon>Rhodobacterales</taxon>
        <taxon>Paracoccaceae</taxon>
        <taxon>Tritonibacter</taxon>
    </lineage>
</organism>
<protein>
    <submittedName>
        <fullName evidence="2">Uncharacterized protein</fullName>
    </submittedName>
</protein>
<keyword evidence="1" id="KW-0175">Coiled coil</keyword>
<gene>
    <name evidence="2" type="ORF">TRIHO_32410</name>
</gene>
<evidence type="ECO:0000313" key="3">
    <source>
        <dbReference type="Proteomes" id="UP000068382"/>
    </source>
</evidence>
<accession>A0A132BVU6</accession>
<reference evidence="2 3" key="1">
    <citation type="submission" date="2015-12" db="EMBL/GenBank/DDBJ databases">
        <title>Genome sequence of the marine Rhodobacteraceae strain O3.65, Candidatus Tritonibacter horizontis.</title>
        <authorList>
            <person name="Poehlein A."/>
            <person name="Giebel H.A."/>
            <person name="Voget S."/>
            <person name="Brinkhoff T."/>
        </authorList>
    </citation>
    <scope>NUCLEOTIDE SEQUENCE [LARGE SCALE GENOMIC DNA]</scope>
    <source>
        <strain evidence="2 3">O3.65</strain>
    </source>
</reference>
<proteinExistence type="predicted"/>